<dbReference type="Gene3D" id="3.40.50.2000">
    <property type="entry name" value="Glycogen Phosphorylase B"/>
    <property type="match status" value="2"/>
</dbReference>
<evidence type="ECO:0008006" key="3">
    <source>
        <dbReference type="Google" id="ProtNLM"/>
    </source>
</evidence>
<dbReference type="SUPFAM" id="SSF53756">
    <property type="entry name" value="UDP-Glycosyltransferase/glycogen phosphorylase"/>
    <property type="match status" value="1"/>
</dbReference>
<name>A0A6V8NAK6_9BACT</name>
<comment type="caution">
    <text evidence="1">The sequence shown here is derived from an EMBL/GenBank/DDBJ whole genome shotgun (WGS) entry which is preliminary data.</text>
</comment>
<dbReference type="CDD" id="cd03794">
    <property type="entry name" value="GT4_WbuB-like"/>
    <property type="match status" value="1"/>
</dbReference>
<evidence type="ECO:0000313" key="1">
    <source>
        <dbReference type="EMBL" id="GFO69655.1"/>
    </source>
</evidence>
<dbReference type="Proteomes" id="UP000587586">
    <property type="component" value="Unassembled WGS sequence"/>
</dbReference>
<sequence length="364" mass="41081">MRVIETPNFMHHGLGHFTRRLFLDPGMGILDILLRFREMRNGCYDIVQLFDHSLNVFLPWLIFKSNLNLKFVSDWCDIFNYEGGLRYAYRFRLDAIYRIIGFPFRKFSRYLEFDLRQRVDAVTVISEGLAEFAMRNGVPKDNIFVVEGGADVEAIRPIPKEDARRRLGLPLESRIVGFLGTFQGDLDIVIKSFVRIKRDVPDALLLVIGKPSAWIKSAVDDAGIVSSFIQAGRCSDEMLPHFLACVDVLTLPLKENLASRTRWPNRIGEYMACGRPVVVSDVGDTAKVVRNHEIGLVAGNDIESFAETVVKLLQDGALAHSMGRRARELACNRYSWALQATKLEDVYFNLLTSSSSASTSPKAV</sequence>
<dbReference type="PANTHER" id="PTHR12526:SF600">
    <property type="entry name" value="GLYCOSYL TRANSFERASE GROUP 1"/>
    <property type="match status" value="1"/>
</dbReference>
<dbReference type="Pfam" id="PF13692">
    <property type="entry name" value="Glyco_trans_1_4"/>
    <property type="match status" value="1"/>
</dbReference>
<proteinExistence type="predicted"/>
<dbReference type="PANTHER" id="PTHR12526">
    <property type="entry name" value="GLYCOSYLTRANSFERASE"/>
    <property type="match status" value="1"/>
</dbReference>
<gene>
    <name evidence="1" type="ORF">GMLC_32340</name>
</gene>
<protein>
    <recommendedName>
        <fullName evidence="3">Glycosyl transferase</fullName>
    </recommendedName>
</protein>
<keyword evidence="2" id="KW-1185">Reference proteome</keyword>
<organism evidence="1 2">
    <name type="scientific">Geomonas limicola</name>
    <dbReference type="NCBI Taxonomy" id="2740186"/>
    <lineage>
        <taxon>Bacteria</taxon>
        <taxon>Pseudomonadati</taxon>
        <taxon>Thermodesulfobacteriota</taxon>
        <taxon>Desulfuromonadia</taxon>
        <taxon>Geobacterales</taxon>
        <taxon>Geobacteraceae</taxon>
        <taxon>Geomonas</taxon>
    </lineage>
</organism>
<accession>A0A6V8NAK6</accession>
<evidence type="ECO:0000313" key="2">
    <source>
        <dbReference type="Proteomes" id="UP000587586"/>
    </source>
</evidence>
<dbReference type="EMBL" id="BLXZ01000006">
    <property type="protein sequence ID" value="GFO69655.1"/>
    <property type="molecule type" value="Genomic_DNA"/>
</dbReference>
<reference evidence="2" key="1">
    <citation type="submission" date="2020-06" db="EMBL/GenBank/DDBJ databases">
        <title>Draft genomic sequecing of Geomonas sp. Red745.</title>
        <authorList>
            <person name="Itoh H."/>
            <person name="Xu Z.X."/>
            <person name="Ushijima N."/>
            <person name="Masuda Y."/>
            <person name="Shiratori Y."/>
            <person name="Senoo K."/>
        </authorList>
    </citation>
    <scope>NUCLEOTIDE SEQUENCE [LARGE SCALE GENOMIC DNA]</scope>
    <source>
        <strain evidence="2">Red745</strain>
    </source>
</reference>
<dbReference type="AlphaFoldDB" id="A0A6V8NAK6"/>
<dbReference type="GO" id="GO:0016757">
    <property type="term" value="F:glycosyltransferase activity"/>
    <property type="evidence" value="ECO:0007669"/>
    <property type="project" value="TreeGrafter"/>
</dbReference>